<dbReference type="InParanoid" id="K1Q048"/>
<reference evidence="1" key="1">
    <citation type="journal article" date="2012" name="Nature">
        <title>The oyster genome reveals stress adaptation and complexity of shell formation.</title>
        <authorList>
            <person name="Zhang G."/>
            <person name="Fang X."/>
            <person name="Guo X."/>
            <person name="Li L."/>
            <person name="Luo R."/>
            <person name="Xu F."/>
            <person name="Yang P."/>
            <person name="Zhang L."/>
            <person name="Wang X."/>
            <person name="Qi H."/>
            <person name="Xiong Z."/>
            <person name="Que H."/>
            <person name="Xie Y."/>
            <person name="Holland P.W."/>
            <person name="Paps J."/>
            <person name="Zhu Y."/>
            <person name="Wu F."/>
            <person name="Chen Y."/>
            <person name="Wang J."/>
            <person name="Peng C."/>
            <person name="Meng J."/>
            <person name="Yang L."/>
            <person name="Liu J."/>
            <person name="Wen B."/>
            <person name="Zhang N."/>
            <person name="Huang Z."/>
            <person name="Zhu Q."/>
            <person name="Feng Y."/>
            <person name="Mount A."/>
            <person name="Hedgecock D."/>
            <person name="Xu Z."/>
            <person name="Liu Y."/>
            <person name="Domazet-Loso T."/>
            <person name="Du Y."/>
            <person name="Sun X."/>
            <person name="Zhang S."/>
            <person name="Liu B."/>
            <person name="Cheng P."/>
            <person name="Jiang X."/>
            <person name="Li J."/>
            <person name="Fan D."/>
            <person name="Wang W."/>
            <person name="Fu W."/>
            <person name="Wang T."/>
            <person name="Wang B."/>
            <person name="Zhang J."/>
            <person name="Peng Z."/>
            <person name="Li Y."/>
            <person name="Li N."/>
            <person name="Wang J."/>
            <person name="Chen M."/>
            <person name="He Y."/>
            <person name="Tan F."/>
            <person name="Song X."/>
            <person name="Zheng Q."/>
            <person name="Huang R."/>
            <person name="Yang H."/>
            <person name="Du X."/>
            <person name="Chen L."/>
            <person name="Yang M."/>
            <person name="Gaffney P.M."/>
            <person name="Wang S."/>
            <person name="Luo L."/>
            <person name="She Z."/>
            <person name="Ming Y."/>
            <person name="Huang W."/>
            <person name="Zhang S."/>
            <person name="Huang B."/>
            <person name="Zhang Y."/>
            <person name="Qu T."/>
            <person name="Ni P."/>
            <person name="Miao G."/>
            <person name="Wang J."/>
            <person name="Wang Q."/>
            <person name="Steinberg C.E."/>
            <person name="Wang H."/>
            <person name="Li N."/>
            <person name="Qian L."/>
            <person name="Zhang G."/>
            <person name="Li Y."/>
            <person name="Yang H."/>
            <person name="Liu X."/>
            <person name="Wang J."/>
            <person name="Yin Y."/>
            <person name="Wang J."/>
        </authorList>
    </citation>
    <scope>NUCLEOTIDE SEQUENCE [LARGE SCALE GENOMIC DNA]</scope>
    <source>
        <strain evidence="1">05x7-T-G4-1.051#20</strain>
    </source>
</reference>
<dbReference type="HOGENOM" id="CLU_761315_0_0_1"/>
<dbReference type="AlphaFoldDB" id="K1Q048"/>
<dbReference type="EMBL" id="JH817470">
    <property type="protein sequence ID" value="EKC22195.1"/>
    <property type="molecule type" value="Genomic_DNA"/>
</dbReference>
<name>K1Q048_MAGGI</name>
<gene>
    <name evidence="1" type="ORF">CGI_10002657</name>
</gene>
<organism evidence="1">
    <name type="scientific">Magallana gigas</name>
    <name type="common">Pacific oyster</name>
    <name type="synonym">Crassostrea gigas</name>
    <dbReference type="NCBI Taxonomy" id="29159"/>
    <lineage>
        <taxon>Eukaryota</taxon>
        <taxon>Metazoa</taxon>
        <taxon>Spiralia</taxon>
        <taxon>Lophotrochozoa</taxon>
        <taxon>Mollusca</taxon>
        <taxon>Bivalvia</taxon>
        <taxon>Autobranchia</taxon>
        <taxon>Pteriomorphia</taxon>
        <taxon>Ostreida</taxon>
        <taxon>Ostreoidea</taxon>
        <taxon>Ostreidae</taxon>
        <taxon>Magallana</taxon>
    </lineage>
</organism>
<protein>
    <submittedName>
        <fullName evidence="1">Uncharacterized protein</fullName>
    </submittedName>
</protein>
<sequence length="364" mass="40359">MAVGLSRLAEVRSREKKDKNMNKIQKIFASGGASLNCALLVVTNILWVSAVLLPSWFVFSIGTDKSVFFNGRARIADRKHINAIIVCVILCNTADPNEIYTKIHVDQISDCLCNPSSCIFASRPAFGISFTMSMSLTRKCQGKTNNLWGKGILDIILIIRATLAYKEVSASFKEWETQFRFSLLKVEMKLPSSILLSGIGAVFAIMSWGLSIVLYRMSRRSHVQNMGDGIFMSNKRTSENEYQMSISYLRVCNDGGCEVHPYKQTVNIFFNEIMECIVAIKLIAPSILFAGLSNMSFKTPYSAILAAVGILTGVSGWVMNFVQYNSMRNQVTQSPTYDQPISLNNEPTRGNDAISANGSKSDQV</sequence>
<accession>K1Q048</accession>
<proteinExistence type="predicted"/>
<evidence type="ECO:0000313" key="1">
    <source>
        <dbReference type="EMBL" id="EKC22195.1"/>
    </source>
</evidence>